<organism evidence="6 7">
    <name type="scientific">Aquimarina hainanensis</name>
    <dbReference type="NCBI Taxonomy" id="1578017"/>
    <lineage>
        <taxon>Bacteria</taxon>
        <taxon>Pseudomonadati</taxon>
        <taxon>Bacteroidota</taxon>
        <taxon>Flavobacteriia</taxon>
        <taxon>Flavobacteriales</taxon>
        <taxon>Flavobacteriaceae</taxon>
        <taxon>Aquimarina</taxon>
    </lineage>
</organism>
<evidence type="ECO:0000313" key="7">
    <source>
        <dbReference type="Proteomes" id="UP001597459"/>
    </source>
</evidence>
<reference evidence="7" key="1">
    <citation type="journal article" date="2019" name="Int. J. Syst. Evol. Microbiol.">
        <title>The Global Catalogue of Microorganisms (GCM) 10K type strain sequencing project: providing services to taxonomists for standard genome sequencing and annotation.</title>
        <authorList>
            <consortium name="The Broad Institute Genomics Platform"/>
            <consortium name="The Broad Institute Genome Sequencing Center for Infectious Disease"/>
            <person name="Wu L."/>
            <person name="Ma J."/>
        </authorList>
    </citation>
    <scope>NUCLEOTIDE SEQUENCE [LARGE SCALE GENOMIC DNA]</scope>
    <source>
        <strain evidence="7">KCTC 42423</strain>
    </source>
</reference>
<comment type="caution">
    <text evidence="6">The sequence shown here is derived from an EMBL/GenBank/DDBJ whole genome shotgun (WGS) entry which is preliminary data.</text>
</comment>
<name>A0ABW5N8S3_9FLAO</name>
<evidence type="ECO:0000256" key="1">
    <source>
        <dbReference type="ARBA" id="ARBA00005417"/>
    </source>
</evidence>
<evidence type="ECO:0000313" key="6">
    <source>
        <dbReference type="EMBL" id="MFD2590574.1"/>
    </source>
</evidence>
<dbReference type="InterPro" id="IPR017871">
    <property type="entry name" value="ABC_transporter-like_CS"/>
</dbReference>
<dbReference type="Gene3D" id="3.40.50.300">
    <property type="entry name" value="P-loop containing nucleotide triphosphate hydrolases"/>
    <property type="match status" value="1"/>
</dbReference>
<dbReference type="PROSITE" id="PS00211">
    <property type="entry name" value="ABC_TRANSPORTER_1"/>
    <property type="match status" value="1"/>
</dbReference>
<dbReference type="EMBL" id="JBHULX010000004">
    <property type="protein sequence ID" value="MFD2590574.1"/>
    <property type="molecule type" value="Genomic_DNA"/>
</dbReference>
<keyword evidence="4 6" id="KW-0067">ATP-binding</keyword>
<dbReference type="PANTHER" id="PTHR43335:SF2">
    <property type="entry name" value="ABC TRANSPORTER, ATP-BINDING PROTEIN"/>
    <property type="match status" value="1"/>
</dbReference>
<keyword evidence="2" id="KW-0813">Transport</keyword>
<dbReference type="InterPro" id="IPR003439">
    <property type="entry name" value="ABC_transporter-like_ATP-bd"/>
</dbReference>
<dbReference type="Pfam" id="PF00005">
    <property type="entry name" value="ABC_tran"/>
    <property type="match status" value="1"/>
</dbReference>
<dbReference type="SUPFAM" id="SSF52540">
    <property type="entry name" value="P-loop containing nucleoside triphosphate hydrolases"/>
    <property type="match status" value="1"/>
</dbReference>
<gene>
    <name evidence="6" type="ORF">ACFSTE_06990</name>
</gene>
<dbReference type="PROSITE" id="PS50893">
    <property type="entry name" value="ABC_TRANSPORTER_2"/>
    <property type="match status" value="1"/>
</dbReference>
<dbReference type="RefSeq" id="WP_176028492.1">
    <property type="nucleotide sequence ID" value="NZ_JBHSJV010000001.1"/>
</dbReference>
<protein>
    <submittedName>
        <fullName evidence="6">ABC transporter ATP-binding protein</fullName>
    </submittedName>
</protein>
<sequence length="302" mass="33717">MQLEIKNLSKTYPNGVQALQNVSLKIDKGMFGLLGQNGAGKSTLMRTIATLQNPDQGHICFNDIDIQEHPEELRKVLGYLPQEFGVYPSSTAYELLLHIADMKGITNVSQRNQQVESLLKKVNLWDVRNKKLGGYSGGMKQRFGIAQALLGDPKLIIVDEPTAGLDPMERNRFYNLLSEIGEHIVVILSTHIVEDVSTLCNQMAIIGKGKVLLHGNPEEISSRLIGHVWEKKINKEELASYEKSMNVISTRLHLGKMVITVISPYPPDSQFTAKEPTLEDVYFQTLSNKKNNTKEPIPTPAL</sequence>
<dbReference type="CDD" id="cd03264">
    <property type="entry name" value="ABC_drug_resistance_like"/>
    <property type="match status" value="1"/>
</dbReference>
<dbReference type="InterPro" id="IPR003593">
    <property type="entry name" value="AAA+_ATPase"/>
</dbReference>
<dbReference type="SMART" id="SM00382">
    <property type="entry name" value="AAA"/>
    <property type="match status" value="1"/>
</dbReference>
<dbReference type="Proteomes" id="UP001597459">
    <property type="component" value="Unassembled WGS sequence"/>
</dbReference>
<keyword evidence="3" id="KW-0547">Nucleotide-binding</keyword>
<keyword evidence="7" id="KW-1185">Reference proteome</keyword>
<evidence type="ECO:0000256" key="3">
    <source>
        <dbReference type="ARBA" id="ARBA00022741"/>
    </source>
</evidence>
<evidence type="ECO:0000256" key="2">
    <source>
        <dbReference type="ARBA" id="ARBA00022448"/>
    </source>
</evidence>
<feature type="domain" description="ABC transporter" evidence="5">
    <location>
        <begin position="3"/>
        <end position="233"/>
    </location>
</feature>
<comment type="similarity">
    <text evidence="1">Belongs to the ABC transporter superfamily.</text>
</comment>
<evidence type="ECO:0000259" key="5">
    <source>
        <dbReference type="PROSITE" id="PS50893"/>
    </source>
</evidence>
<dbReference type="PANTHER" id="PTHR43335">
    <property type="entry name" value="ABC TRANSPORTER, ATP-BINDING PROTEIN"/>
    <property type="match status" value="1"/>
</dbReference>
<evidence type="ECO:0000256" key="4">
    <source>
        <dbReference type="ARBA" id="ARBA00022840"/>
    </source>
</evidence>
<proteinExistence type="inferred from homology"/>
<accession>A0ABW5N8S3</accession>
<dbReference type="InterPro" id="IPR027417">
    <property type="entry name" value="P-loop_NTPase"/>
</dbReference>
<dbReference type="GO" id="GO:0005524">
    <property type="term" value="F:ATP binding"/>
    <property type="evidence" value="ECO:0007669"/>
    <property type="project" value="UniProtKB-KW"/>
</dbReference>